<name>A0A933S9U4_UNCEI</name>
<dbReference type="Proteomes" id="UP000696931">
    <property type="component" value="Unassembled WGS sequence"/>
</dbReference>
<evidence type="ECO:0000313" key="3">
    <source>
        <dbReference type="Proteomes" id="UP000696931"/>
    </source>
</evidence>
<dbReference type="InterPro" id="IPR036527">
    <property type="entry name" value="SCP2_sterol-bd_dom_sf"/>
</dbReference>
<evidence type="ECO:0000313" key="2">
    <source>
        <dbReference type="EMBL" id="MBI5168617.1"/>
    </source>
</evidence>
<gene>
    <name evidence="2" type="ORF">HZA61_03925</name>
</gene>
<dbReference type="PANTHER" id="PTHR37817:SF1">
    <property type="entry name" value="N-ACETYLTRANSFERASE EIS"/>
    <property type="match status" value="1"/>
</dbReference>
<dbReference type="InterPro" id="IPR000182">
    <property type="entry name" value="GNAT_dom"/>
</dbReference>
<dbReference type="CDD" id="cd04301">
    <property type="entry name" value="NAT_SF"/>
    <property type="match status" value="1"/>
</dbReference>
<dbReference type="SUPFAM" id="SSF55718">
    <property type="entry name" value="SCP-like"/>
    <property type="match status" value="1"/>
</dbReference>
<accession>A0A933S9U4</accession>
<reference evidence="2" key="1">
    <citation type="submission" date="2020-07" db="EMBL/GenBank/DDBJ databases">
        <title>Huge and variable diversity of episymbiotic CPR bacteria and DPANN archaea in groundwater ecosystems.</title>
        <authorList>
            <person name="He C.Y."/>
            <person name="Keren R."/>
            <person name="Whittaker M."/>
            <person name="Farag I.F."/>
            <person name="Doudna J."/>
            <person name="Cate J.H.D."/>
            <person name="Banfield J.F."/>
        </authorList>
    </citation>
    <scope>NUCLEOTIDE SEQUENCE</scope>
    <source>
        <strain evidence="2">NC_groundwater_1813_Pr3_B-0.1um_71_17</strain>
    </source>
</reference>
<dbReference type="SUPFAM" id="SSF55729">
    <property type="entry name" value="Acyl-CoA N-acyltransferases (Nat)"/>
    <property type="match status" value="1"/>
</dbReference>
<feature type="domain" description="N-acetyltransferase" evidence="1">
    <location>
        <begin position="11"/>
        <end position="162"/>
    </location>
</feature>
<dbReference type="Pfam" id="PF13530">
    <property type="entry name" value="SCP2_2"/>
    <property type="match status" value="1"/>
</dbReference>
<comment type="caution">
    <text evidence="2">The sequence shown here is derived from an EMBL/GenBank/DDBJ whole genome shotgun (WGS) entry which is preliminary data.</text>
</comment>
<dbReference type="PROSITE" id="PS51186">
    <property type="entry name" value="GNAT"/>
    <property type="match status" value="1"/>
</dbReference>
<dbReference type="InterPro" id="IPR025559">
    <property type="entry name" value="Eis_dom"/>
</dbReference>
<sequence length="425" mass="47530">MTRRPPRPPALRYRPARRTDVDTLAEMALRTYRVSSIEARRDFYTEHPRFSIRDVRVGELDGEIVTSLVLLPLQAWVRGQRLPVTGIGAVAVSPECRRRGVGEALVRSALREMRGRGDTMSLLYAFRSDFYQKFGWSLIERTNMFSVPPTILPASDEAKRVRKAHMPDRPVIQELYDQHAAKAGHFALARRPEWWEKRLWSYEGDWVVYEGRRRGQIEGYLQYQVDSGDGPWKLVLTVNEFVACTPAAHRGLWGYLHSLRDQAVEVVAAVPGDELWPSVLRDAQNLRGDLKLGVHRTAGHLGYGAMLRLLDVKGALEALPVSPHARGELAIEVQDDVLPQNARAWRVTAREGRLTVKPESVRAGGSKALPRLVTPVGALASIVAGTLSPMGAAESGLVDDARGAAEMLEPWFRTRPAFLHPMNGF</sequence>
<dbReference type="GO" id="GO:0030649">
    <property type="term" value="P:aminoglycoside antibiotic catabolic process"/>
    <property type="evidence" value="ECO:0007669"/>
    <property type="project" value="TreeGrafter"/>
</dbReference>
<dbReference type="AlphaFoldDB" id="A0A933S9U4"/>
<evidence type="ECO:0000259" key="1">
    <source>
        <dbReference type="PROSITE" id="PS51186"/>
    </source>
</evidence>
<proteinExistence type="predicted"/>
<organism evidence="2 3">
    <name type="scientific">Eiseniibacteriota bacterium</name>
    <dbReference type="NCBI Taxonomy" id="2212470"/>
    <lineage>
        <taxon>Bacteria</taxon>
        <taxon>Candidatus Eiseniibacteriota</taxon>
    </lineage>
</organism>
<dbReference type="PANTHER" id="PTHR37817">
    <property type="entry name" value="N-ACETYLTRANSFERASE EIS"/>
    <property type="match status" value="1"/>
</dbReference>
<dbReference type="Pfam" id="PF17668">
    <property type="entry name" value="Acetyltransf_17"/>
    <property type="match status" value="1"/>
</dbReference>
<dbReference type="Pfam" id="PF13527">
    <property type="entry name" value="Acetyltransf_9"/>
    <property type="match status" value="1"/>
</dbReference>
<dbReference type="EMBL" id="JACRIW010000031">
    <property type="protein sequence ID" value="MBI5168617.1"/>
    <property type="molecule type" value="Genomic_DNA"/>
</dbReference>
<protein>
    <submittedName>
        <fullName evidence="2">GNAT family N-acetyltransferase</fullName>
    </submittedName>
</protein>
<dbReference type="Gene3D" id="3.30.1050.10">
    <property type="entry name" value="SCP2 sterol-binding domain"/>
    <property type="match status" value="1"/>
</dbReference>
<dbReference type="InterPro" id="IPR016181">
    <property type="entry name" value="Acyl_CoA_acyltransferase"/>
</dbReference>
<dbReference type="InterPro" id="IPR041380">
    <property type="entry name" value="Acetyltransf_17"/>
</dbReference>
<dbReference type="GO" id="GO:0034069">
    <property type="term" value="F:aminoglycoside N-acetyltransferase activity"/>
    <property type="evidence" value="ECO:0007669"/>
    <property type="project" value="TreeGrafter"/>
</dbReference>
<dbReference type="InterPro" id="IPR051554">
    <property type="entry name" value="Acetyltransferase_Eis"/>
</dbReference>
<dbReference type="Gene3D" id="3.40.630.30">
    <property type="match status" value="2"/>
</dbReference>